<dbReference type="Proteomes" id="UP000016223">
    <property type="component" value="Chromosome 1"/>
</dbReference>
<dbReference type="HOGENOM" id="CLU_1821314_0_0_4"/>
<dbReference type="EMBL" id="CP003911">
    <property type="protein sequence ID" value="AGU48828.1"/>
    <property type="molecule type" value="Genomic_DNA"/>
</dbReference>
<evidence type="ECO:0000313" key="1">
    <source>
        <dbReference type="EMBL" id="AGU48828.1"/>
    </source>
</evidence>
<proteinExistence type="predicted"/>
<reference evidence="1 2" key="1">
    <citation type="submission" date="2012-10" db="EMBL/GenBank/DDBJ databases">
        <title>Genome sequence of Variovorax paradoxus B4.</title>
        <authorList>
            <person name="Schuldes J."/>
            <person name="Brandt U."/>
            <person name="Hiessl S."/>
            <person name="Wuebbeler J.H."/>
            <person name="Thuermer A."/>
            <person name="Steinbuechel A."/>
            <person name="Daniel R."/>
        </authorList>
    </citation>
    <scope>NUCLEOTIDE SEQUENCE [LARGE SCALE GENOMIC DNA]</scope>
    <source>
        <strain evidence="1 2">B4</strain>
    </source>
</reference>
<accession>T1X8E8</accession>
<organism evidence="1 2">
    <name type="scientific">Variovorax paradoxus B4</name>
    <dbReference type="NCBI Taxonomy" id="1246301"/>
    <lineage>
        <taxon>Bacteria</taxon>
        <taxon>Pseudomonadati</taxon>
        <taxon>Pseudomonadota</taxon>
        <taxon>Betaproteobacteria</taxon>
        <taxon>Burkholderiales</taxon>
        <taxon>Comamonadaceae</taxon>
        <taxon>Variovorax</taxon>
    </lineage>
</organism>
<sequence length="142" mass="15472">MVRAPAPLFLTHMYQFAGNAPAACGSVAAMQERFVFFEGPYDFVQRSNAGAAEVLEKLLALAWSADTTGWCEDGYTYNIARERNVLGQGMGEGDTRLLEIGWGGTPRIHYAKAEDVDLFVSPRQLKRLRAVLVATACAKVAA</sequence>
<evidence type="ECO:0000313" key="2">
    <source>
        <dbReference type="Proteomes" id="UP000016223"/>
    </source>
</evidence>
<dbReference type="AlphaFoldDB" id="T1X8E8"/>
<protein>
    <submittedName>
        <fullName evidence="1">Uncharacterized protein</fullName>
    </submittedName>
</protein>
<name>T1X8E8_VARPD</name>
<gene>
    <name evidence="1" type="ORF">VAPA_1c17200</name>
</gene>
<dbReference type="KEGG" id="vpd:VAPA_1c17200"/>
<dbReference type="PATRIC" id="fig|1246301.3.peg.1752"/>